<reference evidence="4 5" key="2">
    <citation type="submission" date="2022-01" db="EMBL/GenBank/DDBJ databases">
        <title>Lysobacter chinensis sp. nov., a bacterium isolated from cow dung compost.</title>
        <authorList>
            <person name="Liu Y."/>
        </authorList>
    </citation>
    <scope>NUCLEOTIDE SEQUENCE [LARGE SCALE GENOMIC DNA]</scope>
    <source>
        <strain evidence="4 5">TLK-CK17</strain>
    </source>
</reference>
<dbReference type="PANTHER" id="PTHR43072:SF23">
    <property type="entry name" value="UPF0039 PROTEIN C11D3.02C"/>
    <property type="match status" value="1"/>
</dbReference>
<dbReference type="SUPFAM" id="SSF55729">
    <property type="entry name" value="Acyl-CoA N-acyltransferases (Nat)"/>
    <property type="match status" value="1"/>
</dbReference>
<evidence type="ECO:0000313" key="4">
    <source>
        <dbReference type="EMBL" id="MCF7220349.1"/>
    </source>
</evidence>
<dbReference type="CDD" id="cd04301">
    <property type="entry name" value="NAT_SF"/>
    <property type="match status" value="1"/>
</dbReference>
<sequence>MNKSITLPTPDIGPGHPRWTDTLRDHSQVTIRPITAGDAERERAFIEGLSPAARRFRFLGQLGVPGDALVHQLTDVDQVHHVAFAAVVPMGDDERFVGTCRYSISRDEAGGECAVTVDDEWQNKGLGTILMKHLIGIARERGVTRLYSVDSAGNRAMKDLAFHLGFHTRPDPADASQLIHELELQTRA</sequence>
<proteinExistence type="predicted"/>
<evidence type="ECO:0000256" key="2">
    <source>
        <dbReference type="ARBA" id="ARBA00023315"/>
    </source>
</evidence>
<reference evidence="5" key="1">
    <citation type="submission" date="2022-01" db="EMBL/GenBank/DDBJ databases">
        <title>Lysobacter chinensis sp. nov., a bacterium isolated from cow dung compost.</title>
        <authorList>
            <person name="Zhou L.Y."/>
        </authorList>
    </citation>
    <scope>NUCLEOTIDE SEQUENCE [LARGE SCALE GENOMIC DNA]</scope>
    <source>
        <strain evidence="5">TLK-CK17</strain>
    </source>
</reference>
<keyword evidence="5" id="KW-1185">Reference proteome</keyword>
<evidence type="ECO:0000259" key="3">
    <source>
        <dbReference type="PROSITE" id="PS51186"/>
    </source>
</evidence>
<reference evidence="4 5" key="3">
    <citation type="submission" date="2022-01" db="EMBL/GenBank/DDBJ databases">
        <authorList>
            <person name="Zhou L.Y."/>
        </authorList>
    </citation>
    <scope>NUCLEOTIDE SEQUENCE [LARGE SCALE GENOMIC DNA]</scope>
    <source>
        <strain evidence="4 5">TLK-CK17</strain>
    </source>
</reference>
<dbReference type="Pfam" id="PF00583">
    <property type="entry name" value="Acetyltransf_1"/>
    <property type="match status" value="1"/>
</dbReference>
<dbReference type="PANTHER" id="PTHR43072">
    <property type="entry name" value="N-ACETYLTRANSFERASE"/>
    <property type="match status" value="1"/>
</dbReference>
<dbReference type="InterPro" id="IPR016181">
    <property type="entry name" value="Acyl_CoA_acyltransferase"/>
</dbReference>
<gene>
    <name evidence="4" type="ORF">L3V18_00890</name>
</gene>
<dbReference type="InterPro" id="IPR000182">
    <property type="entry name" value="GNAT_dom"/>
</dbReference>
<dbReference type="EMBL" id="JAKJPO010000001">
    <property type="protein sequence ID" value="MCF7220349.1"/>
    <property type="molecule type" value="Genomic_DNA"/>
</dbReference>
<accession>A0ABS9HMV8</accession>
<dbReference type="Gene3D" id="3.40.630.30">
    <property type="match status" value="1"/>
</dbReference>
<name>A0ABS9HMV8_9GAMM</name>
<dbReference type="PROSITE" id="PS51186">
    <property type="entry name" value="GNAT"/>
    <property type="match status" value="1"/>
</dbReference>
<evidence type="ECO:0000313" key="5">
    <source>
        <dbReference type="Proteomes" id="UP001430796"/>
    </source>
</evidence>
<keyword evidence="1" id="KW-0808">Transferase</keyword>
<dbReference type="RefSeq" id="WP_237052739.1">
    <property type="nucleotide sequence ID" value="NZ_JAKJPO010000001.1"/>
</dbReference>
<evidence type="ECO:0000256" key="1">
    <source>
        <dbReference type="ARBA" id="ARBA00022679"/>
    </source>
</evidence>
<organism evidence="4 5">
    <name type="scientific">Marilutibacter chinensis</name>
    <dbReference type="NCBI Taxonomy" id="2912247"/>
    <lineage>
        <taxon>Bacteria</taxon>
        <taxon>Pseudomonadati</taxon>
        <taxon>Pseudomonadota</taxon>
        <taxon>Gammaproteobacteria</taxon>
        <taxon>Lysobacterales</taxon>
        <taxon>Lysobacteraceae</taxon>
        <taxon>Marilutibacter</taxon>
    </lineage>
</organism>
<dbReference type="Proteomes" id="UP001430796">
    <property type="component" value="Unassembled WGS sequence"/>
</dbReference>
<keyword evidence="2" id="KW-0012">Acyltransferase</keyword>
<protein>
    <submittedName>
        <fullName evidence="4">GNAT family N-acetyltransferase</fullName>
    </submittedName>
</protein>
<feature type="domain" description="N-acetyltransferase" evidence="3">
    <location>
        <begin position="29"/>
        <end position="185"/>
    </location>
</feature>
<comment type="caution">
    <text evidence="4">The sequence shown here is derived from an EMBL/GenBank/DDBJ whole genome shotgun (WGS) entry which is preliminary data.</text>
</comment>